<dbReference type="STRING" id="429701.A0A2G9GXA9"/>
<dbReference type="Proteomes" id="UP000231279">
    <property type="component" value="Unassembled WGS sequence"/>
</dbReference>
<keyword evidence="9" id="KW-1185">Reference proteome</keyword>
<feature type="domain" description="TF-B3" evidence="7">
    <location>
        <begin position="232"/>
        <end position="274"/>
    </location>
</feature>
<dbReference type="InterPro" id="IPR050655">
    <property type="entry name" value="Plant_B3_domain"/>
</dbReference>
<dbReference type="Gene3D" id="2.40.330.10">
    <property type="entry name" value="DNA-binding pseudobarrel domain"/>
    <property type="match status" value="2"/>
</dbReference>
<accession>A0A2G9GXA9</accession>
<evidence type="ECO:0000313" key="9">
    <source>
        <dbReference type="Proteomes" id="UP000231279"/>
    </source>
</evidence>
<gene>
    <name evidence="8" type="ORF">CDL12_17589</name>
</gene>
<dbReference type="InterPro" id="IPR015300">
    <property type="entry name" value="DNA-bd_pseudobarrel_sf"/>
</dbReference>
<keyword evidence="5" id="KW-0539">Nucleus</keyword>
<dbReference type="PANTHER" id="PTHR31920:SF148">
    <property type="entry name" value="B3 DOMAIN-CONTAINING PROTEIN OS03G0621600"/>
    <property type="match status" value="1"/>
</dbReference>
<dbReference type="Pfam" id="PF02362">
    <property type="entry name" value="B3"/>
    <property type="match status" value="2"/>
</dbReference>
<dbReference type="CDD" id="cd10017">
    <property type="entry name" value="B3_DNA"/>
    <property type="match status" value="2"/>
</dbReference>
<dbReference type="GO" id="GO:0005634">
    <property type="term" value="C:nucleus"/>
    <property type="evidence" value="ECO:0007669"/>
    <property type="project" value="UniProtKB-SubCell"/>
</dbReference>
<dbReference type="AlphaFoldDB" id="A0A2G9GXA9"/>
<keyword evidence="4" id="KW-0804">Transcription</keyword>
<evidence type="ECO:0000256" key="6">
    <source>
        <dbReference type="SAM" id="MobiDB-lite"/>
    </source>
</evidence>
<evidence type="ECO:0000256" key="2">
    <source>
        <dbReference type="ARBA" id="ARBA00023015"/>
    </source>
</evidence>
<dbReference type="PANTHER" id="PTHR31920">
    <property type="entry name" value="B3 DOMAIN-CONTAINING"/>
    <property type="match status" value="1"/>
</dbReference>
<dbReference type="GO" id="GO:0003677">
    <property type="term" value="F:DNA binding"/>
    <property type="evidence" value="ECO:0007669"/>
    <property type="project" value="UniProtKB-KW"/>
</dbReference>
<comment type="caution">
    <text evidence="8">The sequence shown here is derived from an EMBL/GenBank/DDBJ whole genome shotgun (WGS) entry which is preliminary data.</text>
</comment>
<evidence type="ECO:0000256" key="5">
    <source>
        <dbReference type="ARBA" id="ARBA00023242"/>
    </source>
</evidence>
<dbReference type="PROSITE" id="PS50863">
    <property type="entry name" value="B3"/>
    <property type="match status" value="2"/>
</dbReference>
<dbReference type="EMBL" id="NKXS01003413">
    <property type="protein sequence ID" value="PIN09835.1"/>
    <property type="molecule type" value="Genomic_DNA"/>
</dbReference>
<dbReference type="OrthoDB" id="1666376at2759"/>
<protein>
    <recommendedName>
        <fullName evidence="7">TF-B3 domain-containing protein</fullName>
    </recommendedName>
</protein>
<organism evidence="8 9">
    <name type="scientific">Handroanthus impetiginosus</name>
    <dbReference type="NCBI Taxonomy" id="429701"/>
    <lineage>
        <taxon>Eukaryota</taxon>
        <taxon>Viridiplantae</taxon>
        <taxon>Streptophyta</taxon>
        <taxon>Embryophyta</taxon>
        <taxon>Tracheophyta</taxon>
        <taxon>Spermatophyta</taxon>
        <taxon>Magnoliopsida</taxon>
        <taxon>eudicotyledons</taxon>
        <taxon>Gunneridae</taxon>
        <taxon>Pentapetalae</taxon>
        <taxon>asterids</taxon>
        <taxon>lamiids</taxon>
        <taxon>Lamiales</taxon>
        <taxon>Bignoniaceae</taxon>
        <taxon>Crescentiina</taxon>
        <taxon>Tabebuia alliance</taxon>
        <taxon>Handroanthus</taxon>
    </lineage>
</organism>
<evidence type="ECO:0000259" key="7">
    <source>
        <dbReference type="PROSITE" id="PS50863"/>
    </source>
</evidence>
<feature type="domain" description="TF-B3" evidence="7">
    <location>
        <begin position="41"/>
        <end position="134"/>
    </location>
</feature>
<feature type="region of interest" description="Disordered" evidence="6">
    <location>
        <begin position="1"/>
        <end position="37"/>
    </location>
</feature>
<feature type="compositionally biased region" description="Basic residues" evidence="6">
    <location>
        <begin position="1"/>
        <end position="11"/>
    </location>
</feature>
<keyword evidence="3" id="KW-0238">DNA-binding</keyword>
<sequence length="274" mass="31679">MAKRGRGRPRKIISDNLNDGPDRAQPTEKSDEKDSYSDELPEFFKVYKPALCAESMKIPPDFIKKFGQNIPTSVTLRRQSGQSWQVDIKRINDNWFFRECWPEFVQENSLEDDDFLTFCYIGNSVFCVKIFTRNGCIKRDDCTNGKPIENLHGNEVSEHVYAGNYEENHAIGRNLSQETSITGKTMYRNLSFSVVLTRSYICKGSLHSPRECGRIYVTKCKDGPRTVTLWIKNNSWAVSLIIIVDRLHFRRGWPKFVKDNSLQNGNLCIFKLID</sequence>
<evidence type="ECO:0000256" key="3">
    <source>
        <dbReference type="ARBA" id="ARBA00023125"/>
    </source>
</evidence>
<comment type="subcellular location">
    <subcellularLocation>
        <location evidence="1">Nucleus</location>
    </subcellularLocation>
</comment>
<dbReference type="SUPFAM" id="SSF101936">
    <property type="entry name" value="DNA-binding pseudobarrel domain"/>
    <property type="match status" value="2"/>
</dbReference>
<keyword evidence="2" id="KW-0805">Transcription regulation</keyword>
<name>A0A2G9GXA9_9LAMI</name>
<reference evidence="9" key="1">
    <citation type="journal article" date="2018" name="Gigascience">
        <title>Genome assembly of the Pink Ipe (Handroanthus impetiginosus, Bignoniaceae), a highly valued, ecologically keystone Neotropical timber forest tree.</title>
        <authorList>
            <person name="Silva-Junior O.B."/>
            <person name="Grattapaglia D."/>
            <person name="Novaes E."/>
            <person name="Collevatti R.G."/>
        </authorList>
    </citation>
    <scope>NUCLEOTIDE SEQUENCE [LARGE SCALE GENOMIC DNA]</scope>
    <source>
        <strain evidence="9">cv. UFG-1</strain>
    </source>
</reference>
<feature type="compositionally biased region" description="Basic and acidic residues" evidence="6">
    <location>
        <begin position="20"/>
        <end position="36"/>
    </location>
</feature>
<evidence type="ECO:0000256" key="1">
    <source>
        <dbReference type="ARBA" id="ARBA00004123"/>
    </source>
</evidence>
<evidence type="ECO:0000313" key="8">
    <source>
        <dbReference type="EMBL" id="PIN09835.1"/>
    </source>
</evidence>
<dbReference type="InterPro" id="IPR003340">
    <property type="entry name" value="B3_DNA-bd"/>
</dbReference>
<proteinExistence type="predicted"/>
<evidence type="ECO:0000256" key="4">
    <source>
        <dbReference type="ARBA" id="ARBA00023163"/>
    </source>
</evidence>
<dbReference type="SMART" id="SM01019">
    <property type="entry name" value="B3"/>
    <property type="match status" value="2"/>
</dbReference>